<proteinExistence type="predicted"/>
<dbReference type="AlphaFoldDB" id="A0A8D8AHT2"/>
<evidence type="ECO:0000313" key="2">
    <source>
        <dbReference type="EMBL" id="CAG6457456.1"/>
    </source>
</evidence>
<dbReference type="EMBL" id="HBUE01032838">
    <property type="protein sequence ID" value="CAG6457456.1"/>
    <property type="molecule type" value="Transcribed_RNA"/>
</dbReference>
<organism evidence="2">
    <name type="scientific">Culex pipiens</name>
    <name type="common">House mosquito</name>
    <dbReference type="NCBI Taxonomy" id="7175"/>
    <lineage>
        <taxon>Eukaryota</taxon>
        <taxon>Metazoa</taxon>
        <taxon>Ecdysozoa</taxon>
        <taxon>Arthropoda</taxon>
        <taxon>Hexapoda</taxon>
        <taxon>Insecta</taxon>
        <taxon>Pterygota</taxon>
        <taxon>Neoptera</taxon>
        <taxon>Endopterygota</taxon>
        <taxon>Diptera</taxon>
        <taxon>Nematocera</taxon>
        <taxon>Culicoidea</taxon>
        <taxon>Culicidae</taxon>
        <taxon>Culicinae</taxon>
        <taxon>Culicini</taxon>
        <taxon>Culex</taxon>
        <taxon>Culex</taxon>
    </lineage>
</organism>
<evidence type="ECO:0000256" key="1">
    <source>
        <dbReference type="SAM" id="MobiDB-lite"/>
    </source>
</evidence>
<protein>
    <submittedName>
        <fullName evidence="2">(northern house mosquito) hypothetical protein</fullName>
    </submittedName>
</protein>
<feature type="compositionally biased region" description="Basic residues" evidence="1">
    <location>
        <begin position="1"/>
        <end position="17"/>
    </location>
</feature>
<reference evidence="2" key="1">
    <citation type="submission" date="2021-05" db="EMBL/GenBank/DDBJ databases">
        <authorList>
            <person name="Alioto T."/>
            <person name="Alioto T."/>
            <person name="Gomez Garrido J."/>
        </authorList>
    </citation>
    <scope>NUCLEOTIDE SEQUENCE</scope>
</reference>
<feature type="region of interest" description="Disordered" evidence="1">
    <location>
        <begin position="1"/>
        <end position="50"/>
    </location>
</feature>
<feature type="compositionally biased region" description="Low complexity" evidence="1">
    <location>
        <begin position="110"/>
        <end position="135"/>
    </location>
</feature>
<name>A0A8D8AHT2_CULPI</name>
<feature type="region of interest" description="Disordered" evidence="1">
    <location>
        <begin position="69"/>
        <end position="135"/>
    </location>
</feature>
<feature type="compositionally biased region" description="Polar residues" evidence="1">
    <location>
        <begin position="85"/>
        <end position="98"/>
    </location>
</feature>
<accession>A0A8D8AHT2</accession>
<sequence>MTLNRSRKRQRRQRRKQKCNERLQRGSLERPANPPRTSGRRSKSTRTMTNCCSTNSWWNIPARNRWTRNSCSSPSPCPGHCPSSTASPKTSAIRNNPRSAAVPANRRCRNAASRAFGPRWSSTGSSARATTRTRI</sequence>
<feature type="compositionally biased region" description="Basic and acidic residues" evidence="1">
    <location>
        <begin position="18"/>
        <end position="28"/>
    </location>
</feature>
<feature type="compositionally biased region" description="Low complexity" evidence="1">
    <location>
        <begin position="70"/>
        <end position="84"/>
    </location>
</feature>